<accession>A0A0V0GS27</accession>
<evidence type="ECO:0000313" key="1">
    <source>
        <dbReference type="EMBL" id="JAP10621.1"/>
    </source>
</evidence>
<name>A0A0V0GS27_SOLCH</name>
<dbReference type="EMBL" id="GEDG01032803">
    <property type="protein sequence ID" value="JAP10621.1"/>
    <property type="molecule type" value="Transcribed_RNA"/>
</dbReference>
<protein>
    <submittedName>
        <fullName evidence="1">Putative ovule protein</fullName>
    </submittedName>
</protein>
<feature type="non-terminal residue" evidence="1">
    <location>
        <position position="1"/>
    </location>
</feature>
<reference evidence="1" key="1">
    <citation type="submission" date="2015-12" db="EMBL/GenBank/DDBJ databases">
        <title>Gene expression during late stages of embryo sac development: a critical building block for successful pollen-pistil interactions.</title>
        <authorList>
            <person name="Liu Y."/>
            <person name="Joly V."/>
            <person name="Sabar M."/>
            <person name="Matton D.P."/>
        </authorList>
    </citation>
    <scope>NUCLEOTIDE SEQUENCE</scope>
</reference>
<proteinExistence type="predicted"/>
<dbReference type="AlphaFoldDB" id="A0A0V0GS27"/>
<sequence>GRREISLVLKNNVVDSLIGDSTTYHCLKHIISQPQTTLSSPNFRWRISYTITQHHIKHKFDDYAIDVRVQKDETIFLYMPTLFNSLCICFTAEKP</sequence>
<organism evidence="1">
    <name type="scientific">Solanum chacoense</name>
    <name type="common">Chaco potato</name>
    <dbReference type="NCBI Taxonomy" id="4108"/>
    <lineage>
        <taxon>Eukaryota</taxon>
        <taxon>Viridiplantae</taxon>
        <taxon>Streptophyta</taxon>
        <taxon>Embryophyta</taxon>
        <taxon>Tracheophyta</taxon>
        <taxon>Spermatophyta</taxon>
        <taxon>Magnoliopsida</taxon>
        <taxon>eudicotyledons</taxon>
        <taxon>Gunneridae</taxon>
        <taxon>Pentapetalae</taxon>
        <taxon>asterids</taxon>
        <taxon>lamiids</taxon>
        <taxon>Solanales</taxon>
        <taxon>Solanaceae</taxon>
        <taxon>Solanoideae</taxon>
        <taxon>Solaneae</taxon>
        <taxon>Solanum</taxon>
    </lineage>
</organism>